<feature type="region of interest" description="Disordered" evidence="2">
    <location>
        <begin position="1"/>
        <end position="92"/>
    </location>
</feature>
<feature type="region of interest" description="Disordered" evidence="2">
    <location>
        <begin position="415"/>
        <end position="437"/>
    </location>
</feature>
<dbReference type="Pfam" id="PF03816">
    <property type="entry name" value="LytR_cpsA_psr"/>
    <property type="match status" value="1"/>
</dbReference>
<evidence type="ECO:0000256" key="3">
    <source>
        <dbReference type="SAM" id="Phobius"/>
    </source>
</evidence>
<proteinExistence type="inferred from homology"/>
<dbReference type="PANTHER" id="PTHR33392">
    <property type="entry name" value="POLYISOPRENYL-TEICHOIC ACID--PEPTIDOGLYCAN TEICHOIC ACID TRANSFERASE TAGU"/>
    <property type="match status" value="1"/>
</dbReference>
<reference evidence="5" key="1">
    <citation type="submission" date="2022-09" db="EMBL/GenBank/DDBJ databases">
        <title>Whole genome shotgun sequence of Streptomyces albidoflavus NBRC 12854.</title>
        <authorList>
            <person name="Komaki H."/>
            <person name="Tamura T."/>
        </authorList>
    </citation>
    <scope>NUCLEOTIDE SEQUENCE</scope>
    <source>
        <strain evidence="5">NBRC 12854</strain>
    </source>
</reference>
<keyword evidence="3" id="KW-1133">Transmembrane helix</keyword>
<accession>A0AA37BWV3</accession>
<dbReference type="Proteomes" id="UP001051844">
    <property type="component" value="Unassembled WGS sequence"/>
</dbReference>
<protein>
    <submittedName>
        <fullName evidence="5">Transcriptional regulator</fullName>
    </submittedName>
</protein>
<evidence type="ECO:0000313" key="5">
    <source>
        <dbReference type="EMBL" id="GHI45646.1"/>
    </source>
</evidence>
<evidence type="ECO:0000259" key="4">
    <source>
        <dbReference type="Pfam" id="PF03816"/>
    </source>
</evidence>
<feature type="domain" description="Cell envelope-related transcriptional attenuator" evidence="4">
    <location>
        <begin position="173"/>
        <end position="329"/>
    </location>
</feature>
<keyword evidence="3" id="KW-0812">Transmembrane</keyword>
<dbReference type="InterPro" id="IPR004474">
    <property type="entry name" value="LytR_CpsA_psr"/>
</dbReference>
<organism evidence="5 6">
    <name type="scientific">Streptomyces albidoflavus</name>
    <dbReference type="NCBI Taxonomy" id="1886"/>
    <lineage>
        <taxon>Bacteria</taxon>
        <taxon>Bacillati</taxon>
        <taxon>Actinomycetota</taxon>
        <taxon>Actinomycetes</taxon>
        <taxon>Kitasatosporales</taxon>
        <taxon>Streptomycetaceae</taxon>
        <taxon>Streptomyces</taxon>
        <taxon>Streptomyces albidoflavus group</taxon>
    </lineage>
</organism>
<dbReference type="PANTHER" id="PTHR33392:SF6">
    <property type="entry name" value="POLYISOPRENYL-TEICHOIC ACID--PEPTIDOGLYCAN TEICHOIC ACID TRANSFERASE TAGU"/>
    <property type="match status" value="1"/>
</dbReference>
<dbReference type="NCBIfam" id="TIGR00350">
    <property type="entry name" value="lytR_cpsA_psr"/>
    <property type="match status" value="1"/>
</dbReference>
<comment type="similarity">
    <text evidence="1">Belongs to the LytR/CpsA/Psr (LCP) family.</text>
</comment>
<dbReference type="InterPro" id="IPR050922">
    <property type="entry name" value="LytR/CpsA/Psr_CW_biosynth"/>
</dbReference>
<feature type="compositionally biased region" description="Basic residues" evidence="2">
    <location>
        <begin position="76"/>
        <end position="92"/>
    </location>
</feature>
<comment type="caution">
    <text evidence="5">The sequence shown here is derived from an EMBL/GenBank/DDBJ whole genome shotgun (WGS) entry which is preliminary data.</text>
</comment>
<dbReference type="EMBL" id="BNDZ01000005">
    <property type="protein sequence ID" value="GHI45646.1"/>
    <property type="molecule type" value="Genomic_DNA"/>
</dbReference>
<dbReference type="Gene3D" id="3.40.630.190">
    <property type="entry name" value="LCP protein"/>
    <property type="match status" value="1"/>
</dbReference>
<keyword evidence="3" id="KW-0472">Membrane</keyword>
<sequence length="437" mass="46444">MVRGPRASRCLHGRPGSPGPLRTPYFARPPGTDRRTPTPRPAGEQPADDLHEGLRSMAEQTSQDGDTPENGEEARRARRIRPTGQRRRPRSRRRKILLAAAWTAAGGILVGGAGLGFAYVKLNGNLEGVDINAALGSDRPEEVDDGSLDLLVLGSDSRSGDNGKYGRDEGAARSDTAMIVHLHEGRKKATVVSIPRDTLVTRPDCAAEDGSTVSGGQRQMFNTAYEAGGPACAVKTVEQMSGIRMDHYLEVDFSGFQEIIDRLGGVEVTSGKAIDDDKSGLHLDKGTHTLDGEQSLGLVRTRHGVGDGSDLGRIQLQQTFLTALMHRVQDMGLLSSPKKLYGVADAATKSLTTDAELDSVPALLDFAQGLKGLKPEGMEMLTLPVEYDPADANRVLPQEKAGAQVWKALRADKAVPASATEGSAGDKGDVDDVVSAG</sequence>
<evidence type="ECO:0000256" key="1">
    <source>
        <dbReference type="ARBA" id="ARBA00006068"/>
    </source>
</evidence>
<evidence type="ECO:0000313" key="6">
    <source>
        <dbReference type="Proteomes" id="UP001051844"/>
    </source>
</evidence>
<feature type="transmembrane region" description="Helical" evidence="3">
    <location>
        <begin position="96"/>
        <end position="120"/>
    </location>
</feature>
<name>A0AA37BWV3_9ACTN</name>
<dbReference type="AlphaFoldDB" id="A0AA37BWV3"/>
<gene>
    <name evidence="5" type="ORF">ScoT_18200</name>
</gene>
<evidence type="ECO:0000256" key="2">
    <source>
        <dbReference type="SAM" id="MobiDB-lite"/>
    </source>
</evidence>